<accession>A0A084AWN1</accession>
<evidence type="ECO:0000256" key="1">
    <source>
        <dbReference type="SAM" id="MobiDB-lite"/>
    </source>
</evidence>
<dbReference type="HOGENOM" id="CLU_1310817_0_0_1"/>
<feature type="region of interest" description="Disordered" evidence="1">
    <location>
        <begin position="110"/>
        <end position="133"/>
    </location>
</feature>
<protein>
    <submittedName>
        <fullName evidence="2">Uncharacterized protein</fullName>
    </submittedName>
</protein>
<name>A0A084AWN1_STACB</name>
<keyword evidence="3" id="KW-1185">Reference proteome</keyword>
<evidence type="ECO:0000313" key="3">
    <source>
        <dbReference type="Proteomes" id="UP000028045"/>
    </source>
</evidence>
<reference evidence="2 3" key="1">
    <citation type="journal article" date="2014" name="BMC Genomics">
        <title>Comparative genome sequencing reveals chemotype-specific gene clusters in the toxigenic black mold Stachybotrys.</title>
        <authorList>
            <person name="Semeiks J."/>
            <person name="Borek D."/>
            <person name="Otwinowski Z."/>
            <person name="Grishin N.V."/>
        </authorList>
    </citation>
    <scope>NUCLEOTIDE SEQUENCE [LARGE SCALE GENOMIC DNA]</scope>
    <source>
        <strain evidence="3">CBS 109288 / IBT 7711</strain>
    </source>
</reference>
<dbReference type="Proteomes" id="UP000028045">
    <property type="component" value="Unassembled WGS sequence"/>
</dbReference>
<dbReference type="AlphaFoldDB" id="A0A084AWN1"/>
<sequence>MCVNARLADLRAPAGADRIMHCLPVGKIFLIGKEKHVCIRCLHGKLREDGFPMQCILDVSAAPTPPTPSLRHIDSLFIFHPWVYTVCFAFACGPALVARPVAHLDQAQDGEWGKRDRVRGGAPFSNLPSPTSAPDPARYLHVCLDPREGRRYAIKVLRRHSVQWLPKSLRFARFDGGIVSSLINGPNGTPHSACANGPTTGSSVRDKKKM</sequence>
<dbReference type="EMBL" id="KL648516">
    <property type="protein sequence ID" value="KEY69710.1"/>
    <property type="molecule type" value="Genomic_DNA"/>
</dbReference>
<gene>
    <name evidence="2" type="ORF">S7711_10676</name>
</gene>
<organism evidence="2 3">
    <name type="scientific">Stachybotrys chartarum (strain CBS 109288 / IBT 7711)</name>
    <name type="common">Toxic black mold</name>
    <name type="synonym">Stilbospora chartarum</name>
    <dbReference type="NCBI Taxonomy" id="1280523"/>
    <lineage>
        <taxon>Eukaryota</taxon>
        <taxon>Fungi</taxon>
        <taxon>Dikarya</taxon>
        <taxon>Ascomycota</taxon>
        <taxon>Pezizomycotina</taxon>
        <taxon>Sordariomycetes</taxon>
        <taxon>Hypocreomycetidae</taxon>
        <taxon>Hypocreales</taxon>
        <taxon>Stachybotryaceae</taxon>
        <taxon>Stachybotrys</taxon>
    </lineage>
</organism>
<feature type="region of interest" description="Disordered" evidence="1">
    <location>
        <begin position="187"/>
        <end position="210"/>
    </location>
</feature>
<evidence type="ECO:0000313" key="2">
    <source>
        <dbReference type="EMBL" id="KEY69710.1"/>
    </source>
</evidence>
<proteinExistence type="predicted"/>